<evidence type="ECO:0008006" key="3">
    <source>
        <dbReference type="Google" id="ProtNLM"/>
    </source>
</evidence>
<evidence type="ECO:0000313" key="1">
    <source>
        <dbReference type="EMBL" id="CAK0886638.1"/>
    </source>
</evidence>
<accession>A0ABN9WN13</accession>
<reference evidence="1" key="1">
    <citation type="submission" date="2023-10" db="EMBL/GenBank/DDBJ databases">
        <authorList>
            <person name="Chen Y."/>
            <person name="Shah S."/>
            <person name="Dougan E. K."/>
            <person name="Thang M."/>
            <person name="Chan C."/>
        </authorList>
    </citation>
    <scope>NUCLEOTIDE SEQUENCE [LARGE SCALE GENOMIC DNA]</scope>
</reference>
<sequence length="439" mass="49117">MEPLLSVDEAWTFLELYRAREGLTEGQLEDNRQAFDLFLGRQQAAAATTSGPGDVLGQRLSDAASGCDSDVSSVRSEPRRPWAWASRASRRRSSARSGRAGAGAQAGAQIDVDTCGKALRWLGWDSSYELFMQITGDVDLDLSGRIDCQEFNKLVRMYNEREIKELQLQLSLLGVPDGDFKADVSAALADKLLAALGFGEGERTEVLHGLLLHDRSQVCDVFQLVSAVRDLRHAARRTCRDNEGFSPAKVAELEAAFLRCRGPGNGLERDMVAGSGLTRLLTNHFAPKDGVKSVDWKQVLGLLPGYEPSRGRDVLTFRHFLQLKRIWRDQEDQHKCAKEQTAIANVGFTPGEVREFRRIFVESDIGYQDLLDYLAVQGILERICTMGDRLKQEFRSAWLEVMATKYGRCSDVIDFPEFLKLMRKLIDVDFAGIKCRMIS</sequence>
<protein>
    <recommendedName>
        <fullName evidence="3">Calmodulin</fullName>
    </recommendedName>
</protein>
<dbReference type="EMBL" id="CAUYUJ010018833">
    <property type="protein sequence ID" value="CAK0886638.1"/>
    <property type="molecule type" value="Genomic_DNA"/>
</dbReference>
<dbReference type="SUPFAM" id="SSF47473">
    <property type="entry name" value="EF-hand"/>
    <property type="match status" value="1"/>
</dbReference>
<dbReference type="InterPro" id="IPR011992">
    <property type="entry name" value="EF-hand-dom_pair"/>
</dbReference>
<name>A0ABN9WN13_9DINO</name>
<comment type="caution">
    <text evidence="1">The sequence shown here is derived from an EMBL/GenBank/DDBJ whole genome shotgun (WGS) entry which is preliminary data.</text>
</comment>
<organism evidence="1 2">
    <name type="scientific">Prorocentrum cordatum</name>
    <dbReference type="NCBI Taxonomy" id="2364126"/>
    <lineage>
        <taxon>Eukaryota</taxon>
        <taxon>Sar</taxon>
        <taxon>Alveolata</taxon>
        <taxon>Dinophyceae</taxon>
        <taxon>Prorocentrales</taxon>
        <taxon>Prorocentraceae</taxon>
        <taxon>Prorocentrum</taxon>
    </lineage>
</organism>
<evidence type="ECO:0000313" key="2">
    <source>
        <dbReference type="Proteomes" id="UP001189429"/>
    </source>
</evidence>
<gene>
    <name evidence="1" type="ORF">PCOR1329_LOCUS67936</name>
</gene>
<dbReference type="Proteomes" id="UP001189429">
    <property type="component" value="Unassembled WGS sequence"/>
</dbReference>
<keyword evidence="2" id="KW-1185">Reference proteome</keyword>
<proteinExistence type="predicted"/>